<keyword evidence="6" id="KW-1185">Reference proteome</keyword>
<dbReference type="eggNOG" id="COG0265">
    <property type="taxonomic scope" value="Bacteria"/>
</dbReference>
<sequence length="809" mass="89028">MKAVAILALFSLVFTINPNLSFAQLSQQSNVPVNKMWTVHFNTNMDQDSIDENSIYILNEEDQKLEDITLKWVNNSTLKVINESAYAYDHNYDLYIKDSVKSARGKEISKEVHFSFTTQEKPEKLSTQEIIKNNDPKVVMVETDYAQGSGVIVGEGLILTNEHVIAGMQSGEVTLNNGDTFSIDGIVKAKKDADLALIKTEEPMDVDPVKIGDPDLLTKGDEIVTIGNPMSLQNTASTGMVSGFHNEGVDLIQITAPITQGSSGGGLFNEQGELVGITSFVLGDSGNLNFAVSTDELQDWMHLFDDDLEDLETKTSNPPTNVGVSLLPYGGVMVDWNEVDGADFYNVYYSYSKDGQYSLLQSLEGNTRYTDSLYLDIDVEAGETYYYSVVAVKDGVESELSEPAKVVIPEETDSNMQQTLLGMTKKEVKMLQNGTLLKEEENKLTYKGVNSYNFEYKRDYIFSDNKLIEMEEVILLPEQDSQEVLSAMKEQFILLANYVYGEPVEQDNDWDDDASGSFVGAKWNRDSEQMKGSFTFDIGFENDEMAIIKTLDEGVLTDNASPELDYAETSSAKTLDLYFSEDISFVSNPSTFLESITATNLNVEGATVEINDSMLTVTLGEGQKFDDNYQANDLSIQSGAIQDLAGNRFEVSGATIVDGWVAQVQNVTYIDNKEGGGATPNDIGIEFDDIGEGDESQSPYDISGYYVVLFEDGVTREQASSMIMDAIMEKDPDTISPGGTLKVILYENKSAGYAKASSEHDGSPKGMWSEQLTFSGSEIGPGNYELYVIPVDHNLNYSISEPASAVVGD</sequence>
<dbReference type="CDD" id="cd00063">
    <property type="entry name" value="FN3"/>
    <property type="match status" value="1"/>
</dbReference>
<dbReference type="STRING" id="1385511.GCA_000425225_00817"/>
<keyword evidence="2" id="KW-0378">Hydrolase</keyword>
<evidence type="ECO:0000256" key="3">
    <source>
        <dbReference type="SAM" id="SignalP"/>
    </source>
</evidence>
<dbReference type="PANTHER" id="PTHR22939">
    <property type="entry name" value="SERINE PROTEASE FAMILY S1C HTRA-RELATED"/>
    <property type="match status" value="1"/>
</dbReference>
<dbReference type="GO" id="GO:0006508">
    <property type="term" value="P:proteolysis"/>
    <property type="evidence" value="ECO:0007669"/>
    <property type="project" value="InterPro"/>
</dbReference>
<dbReference type="Pfam" id="PF13365">
    <property type="entry name" value="Trypsin_2"/>
    <property type="match status" value="1"/>
</dbReference>
<name>A0A0A5GJ85_9BACI</name>
<dbReference type="EMBL" id="AVPF01000003">
    <property type="protein sequence ID" value="KGX91215.1"/>
    <property type="molecule type" value="Genomic_DNA"/>
</dbReference>
<dbReference type="PROSITE" id="PS50853">
    <property type="entry name" value="FN3"/>
    <property type="match status" value="1"/>
</dbReference>
<dbReference type="Proteomes" id="UP000030403">
    <property type="component" value="Unassembled WGS sequence"/>
</dbReference>
<dbReference type="AlphaFoldDB" id="A0A0A5GJ85"/>
<dbReference type="RefSeq" id="WP_051254980.1">
    <property type="nucleotide sequence ID" value="NZ_AULJ01000008.1"/>
</dbReference>
<dbReference type="InterPro" id="IPR032812">
    <property type="entry name" value="SbsA_Ig"/>
</dbReference>
<dbReference type="InterPro" id="IPR009003">
    <property type="entry name" value="Peptidase_S1_PA"/>
</dbReference>
<evidence type="ECO:0000256" key="2">
    <source>
        <dbReference type="ARBA" id="ARBA00022825"/>
    </source>
</evidence>
<evidence type="ECO:0000259" key="4">
    <source>
        <dbReference type="PROSITE" id="PS50853"/>
    </source>
</evidence>
<keyword evidence="2" id="KW-0645">Protease</keyword>
<feature type="signal peptide" evidence="3">
    <location>
        <begin position="1"/>
        <end position="23"/>
    </location>
</feature>
<evidence type="ECO:0000313" key="5">
    <source>
        <dbReference type="EMBL" id="KGX91215.1"/>
    </source>
</evidence>
<dbReference type="InterPro" id="IPR036116">
    <property type="entry name" value="FN3_sf"/>
</dbReference>
<feature type="chain" id="PRO_5002010702" evidence="3">
    <location>
        <begin position="24"/>
        <end position="809"/>
    </location>
</feature>
<dbReference type="InterPro" id="IPR001940">
    <property type="entry name" value="Peptidase_S1C"/>
</dbReference>
<protein>
    <submittedName>
        <fullName evidence="5">Peptidase S1</fullName>
    </submittedName>
</protein>
<dbReference type="Gene3D" id="2.60.40.10">
    <property type="entry name" value="Immunoglobulins"/>
    <property type="match status" value="1"/>
</dbReference>
<proteinExistence type="predicted"/>
<dbReference type="GO" id="GO:0004252">
    <property type="term" value="F:serine-type endopeptidase activity"/>
    <property type="evidence" value="ECO:0007669"/>
    <property type="project" value="InterPro"/>
</dbReference>
<keyword evidence="2" id="KW-0720">Serine protease</keyword>
<dbReference type="SUPFAM" id="SSF49265">
    <property type="entry name" value="Fibronectin type III"/>
    <property type="match status" value="1"/>
</dbReference>
<evidence type="ECO:0000313" key="6">
    <source>
        <dbReference type="Proteomes" id="UP000030403"/>
    </source>
</evidence>
<gene>
    <name evidence="5" type="ORF">N783_11015</name>
</gene>
<comment type="caution">
    <text evidence="5">The sequence shown here is derived from an EMBL/GenBank/DDBJ whole genome shotgun (WGS) entry which is preliminary data.</text>
</comment>
<dbReference type="Pfam" id="PF13205">
    <property type="entry name" value="Big_5"/>
    <property type="match status" value="1"/>
</dbReference>
<dbReference type="PANTHER" id="PTHR22939:SF129">
    <property type="entry name" value="SERINE PROTEASE HTRA2, MITOCHONDRIAL"/>
    <property type="match status" value="1"/>
</dbReference>
<dbReference type="OrthoDB" id="189537at2"/>
<dbReference type="SUPFAM" id="SSF50494">
    <property type="entry name" value="Trypsin-like serine proteases"/>
    <property type="match status" value="1"/>
</dbReference>
<feature type="domain" description="Fibronectin type-III" evidence="4">
    <location>
        <begin position="318"/>
        <end position="411"/>
    </location>
</feature>
<organism evidence="5 6">
    <name type="scientific">Pontibacillus marinus BH030004 = DSM 16465</name>
    <dbReference type="NCBI Taxonomy" id="1385511"/>
    <lineage>
        <taxon>Bacteria</taxon>
        <taxon>Bacillati</taxon>
        <taxon>Bacillota</taxon>
        <taxon>Bacilli</taxon>
        <taxon>Bacillales</taxon>
        <taxon>Bacillaceae</taxon>
        <taxon>Pontibacillus</taxon>
    </lineage>
</organism>
<dbReference type="InterPro" id="IPR003961">
    <property type="entry name" value="FN3_dom"/>
</dbReference>
<keyword evidence="1 3" id="KW-0732">Signal</keyword>
<reference evidence="5 6" key="1">
    <citation type="submission" date="2013-08" db="EMBL/GenBank/DDBJ databases">
        <authorList>
            <person name="Huang J."/>
            <person name="Wang G."/>
        </authorList>
    </citation>
    <scope>NUCLEOTIDE SEQUENCE [LARGE SCALE GENOMIC DNA]</scope>
    <source>
        <strain evidence="5 6">BH030004</strain>
    </source>
</reference>
<dbReference type="PRINTS" id="PR00834">
    <property type="entry name" value="PROTEASES2C"/>
</dbReference>
<dbReference type="Gene3D" id="2.40.10.120">
    <property type="match status" value="1"/>
</dbReference>
<accession>A0A0A5GJ85</accession>
<evidence type="ECO:0000256" key="1">
    <source>
        <dbReference type="ARBA" id="ARBA00022729"/>
    </source>
</evidence>
<dbReference type="InterPro" id="IPR013783">
    <property type="entry name" value="Ig-like_fold"/>
</dbReference>